<reference evidence="2" key="1">
    <citation type="journal article" date="2023" name="Insect Mol. Biol.">
        <title>Genome sequencing provides insights into the evolution of gene families encoding plant cell wall-degrading enzymes in longhorned beetles.</title>
        <authorList>
            <person name="Shin N.R."/>
            <person name="Okamura Y."/>
            <person name="Kirsch R."/>
            <person name="Pauchet Y."/>
        </authorList>
    </citation>
    <scope>NUCLEOTIDE SEQUENCE</scope>
    <source>
        <strain evidence="2">AMC_N1</strain>
    </source>
</reference>
<gene>
    <name evidence="2" type="ORF">NQ318_016850</name>
</gene>
<evidence type="ECO:0008006" key="4">
    <source>
        <dbReference type="Google" id="ProtNLM"/>
    </source>
</evidence>
<feature type="region of interest" description="Disordered" evidence="1">
    <location>
        <begin position="218"/>
        <end position="268"/>
    </location>
</feature>
<comment type="caution">
    <text evidence="2">The sequence shown here is derived from an EMBL/GenBank/DDBJ whole genome shotgun (WGS) entry which is preliminary data.</text>
</comment>
<name>A0AAV8YTT0_9CUCU</name>
<dbReference type="EMBL" id="JAPWTK010000042">
    <property type="protein sequence ID" value="KAJ8954910.1"/>
    <property type="molecule type" value="Genomic_DNA"/>
</dbReference>
<dbReference type="Proteomes" id="UP001162162">
    <property type="component" value="Unassembled WGS sequence"/>
</dbReference>
<evidence type="ECO:0000256" key="1">
    <source>
        <dbReference type="SAM" id="MobiDB-lite"/>
    </source>
</evidence>
<keyword evidence="3" id="KW-1185">Reference proteome</keyword>
<organism evidence="2 3">
    <name type="scientific">Aromia moschata</name>
    <dbReference type="NCBI Taxonomy" id="1265417"/>
    <lineage>
        <taxon>Eukaryota</taxon>
        <taxon>Metazoa</taxon>
        <taxon>Ecdysozoa</taxon>
        <taxon>Arthropoda</taxon>
        <taxon>Hexapoda</taxon>
        <taxon>Insecta</taxon>
        <taxon>Pterygota</taxon>
        <taxon>Neoptera</taxon>
        <taxon>Endopterygota</taxon>
        <taxon>Coleoptera</taxon>
        <taxon>Polyphaga</taxon>
        <taxon>Cucujiformia</taxon>
        <taxon>Chrysomeloidea</taxon>
        <taxon>Cerambycidae</taxon>
        <taxon>Cerambycinae</taxon>
        <taxon>Callichromatini</taxon>
        <taxon>Aromia</taxon>
    </lineage>
</organism>
<evidence type="ECO:0000313" key="2">
    <source>
        <dbReference type="EMBL" id="KAJ8954910.1"/>
    </source>
</evidence>
<accession>A0AAV8YTT0</accession>
<feature type="compositionally biased region" description="Polar residues" evidence="1">
    <location>
        <begin position="252"/>
        <end position="267"/>
    </location>
</feature>
<evidence type="ECO:0000313" key="3">
    <source>
        <dbReference type="Proteomes" id="UP001162162"/>
    </source>
</evidence>
<protein>
    <recommendedName>
        <fullName evidence="4">Transposase</fullName>
    </recommendedName>
</protein>
<proteinExistence type="predicted"/>
<sequence length="282" mass="31649">MLYRWGWTESPECDCGNPRQTMDHILNECPTRSLPGGLHELHSASDAAVDWISNLDINISSAESVEDAVSSISRIRMPRKYIRKTQRQSWASQEDPVLLILDVHLSHTKNLDVILKARENFVTLLCLPLHTTYKLQLGVMFPFNAYIDQARETWKNNHPGGTVTAFQISNIFREAYLKAAVPTNAIHGCRKTGIFPFNPETFTDADFIAAEITDELIEEPSVPVTDNTETSREERQENPIPGPSSLPDTVLDSDSQEQNSKNSSSFSIAPFVCHPLPKITNK</sequence>
<dbReference type="AlphaFoldDB" id="A0AAV8YTT0"/>